<evidence type="ECO:0008006" key="4">
    <source>
        <dbReference type="Google" id="ProtNLM"/>
    </source>
</evidence>
<dbReference type="InterPro" id="IPR011042">
    <property type="entry name" value="6-blade_b-propeller_TolB-like"/>
</dbReference>
<name>A0A8C6ZB09_NOTPE</name>
<keyword evidence="3" id="KW-1185">Reference proteome</keyword>
<dbReference type="Ensembl" id="ENSNPET00000010259.1">
    <property type="protein sequence ID" value="ENSNPEP00000010014.1"/>
    <property type="gene ID" value="ENSNPEG00000007511.1"/>
</dbReference>
<accession>A0A8C6ZB09</accession>
<evidence type="ECO:0000256" key="1">
    <source>
        <dbReference type="SAM" id="Phobius"/>
    </source>
</evidence>
<dbReference type="Gene3D" id="2.120.10.30">
    <property type="entry name" value="TolB, C-terminal domain"/>
    <property type="match status" value="1"/>
</dbReference>
<feature type="transmembrane region" description="Helical" evidence="1">
    <location>
        <begin position="12"/>
        <end position="32"/>
    </location>
</feature>
<reference evidence="2" key="2">
    <citation type="submission" date="2025-09" db="UniProtKB">
        <authorList>
            <consortium name="Ensembl"/>
        </authorList>
    </citation>
    <scope>IDENTIFICATION</scope>
</reference>
<protein>
    <recommendedName>
        <fullName evidence="4">NHLC3 protein</fullName>
    </recommendedName>
</protein>
<keyword evidence="1" id="KW-0812">Transmembrane</keyword>
<dbReference type="AlphaFoldDB" id="A0A8C6ZB09"/>
<organism evidence="2 3">
    <name type="scientific">Nothoprocta perdicaria</name>
    <name type="common">Chilean tinamou</name>
    <name type="synonym">Crypturus perdicarius</name>
    <dbReference type="NCBI Taxonomy" id="30464"/>
    <lineage>
        <taxon>Eukaryota</taxon>
        <taxon>Metazoa</taxon>
        <taxon>Chordata</taxon>
        <taxon>Craniata</taxon>
        <taxon>Vertebrata</taxon>
        <taxon>Euteleostomi</taxon>
        <taxon>Archelosauria</taxon>
        <taxon>Archosauria</taxon>
        <taxon>Dinosauria</taxon>
        <taxon>Saurischia</taxon>
        <taxon>Theropoda</taxon>
        <taxon>Coelurosauria</taxon>
        <taxon>Aves</taxon>
        <taxon>Palaeognathae</taxon>
        <taxon>Tinamiformes</taxon>
        <taxon>Tinamidae</taxon>
        <taxon>Nothoprocta</taxon>
    </lineage>
</organism>
<proteinExistence type="predicted"/>
<evidence type="ECO:0000313" key="3">
    <source>
        <dbReference type="Proteomes" id="UP000694420"/>
    </source>
</evidence>
<keyword evidence="1" id="KW-0472">Membrane</keyword>
<keyword evidence="1" id="KW-1133">Transmembrane helix</keyword>
<dbReference type="SUPFAM" id="SSF63829">
    <property type="entry name" value="Calcium-dependent phosphotriesterase"/>
    <property type="match status" value="1"/>
</dbReference>
<sequence length="146" mass="16432">FVLFKLASSTQHFFLSLVLLHSFTNGSLLLYFQFLKAFDYSPWSGHLYKLDVGWPKVPEYFTGQPVSVAVDSLRGLVYVAQRGDNIPKVLVFSEEGYFLYSWNDTVEIPHGIFVLSNTTDSSVWITDVGTGMYGGDVTSVRQGRKC</sequence>
<dbReference type="Proteomes" id="UP000694420">
    <property type="component" value="Unplaced"/>
</dbReference>
<reference evidence="2" key="1">
    <citation type="submission" date="2025-08" db="UniProtKB">
        <authorList>
            <consortium name="Ensembl"/>
        </authorList>
    </citation>
    <scope>IDENTIFICATION</scope>
</reference>
<evidence type="ECO:0000313" key="2">
    <source>
        <dbReference type="Ensembl" id="ENSNPEP00000010014.1"/>
    </source>
</evidence>